<dbReference type="RefSeq" id="WP_369384520.1">
    <property type="nucleotide sequence ID" value="NZ_BAUU01000006.1"/>
</dbReference>
<accession>W4QDB2</accession>
<name>W4QDB2_9BACI</name>
<evidence type="ECO:0000313" key="1">
    <source>
        <dbReference type="EMBL" id="GAE29678.1"/>
    </source>
</evidence>
<dbReference type="STRING" id="1236971.JCM9152_1053"/>
<dbReference type="InterPro" id="IPR011989">
    <property type="entry name" value="ARM-like"/>
</dbReference>
<dbReference type="SUPFAM" id="SSF48371">
    <property type="entry name" value="ARM repeat"/>
    <property type="match status" value="1"/>
</dbReference>
<evidence type="ECO:0008006" key="3">
    <source>
        <dbReference type="Google" id="ProtNLM"/>
    </source>
</evidence>
<proteinExistence type="predicted"/>
<dbReference type="Gene3D" id="1.25.10.10">
    <property type="entry name" value="Leucine-rich Repeat Variant"/>
    <property type="match status" value="1"/>
</dbReference>
<comment type="caution">
    <text evidence="1">The sequence shown here is derived from an EMBL/GenBank/DDBJ whole genome shotgun (WGS) entry which is preliminary data.</text>
</comment>
<dbReference type="InterPro" id="IPR016024">
    <property type="entry name" value="ARM-type_fold"/>
</dbReference>
<organism evidence="1 2">
    <name type="scientific">Halalkalibacter hemicellulosilyticusJCM 9152</name>
    <dbReference type="NCBI Taxonomy" id="1236971"/>
    <lineage>
        <taxon>Bacteria</taxon>
        <taxon>Bacillati</taxon>
        <taxon>Bacillota</taxon>
        <taxon>Bacilli</taxon>
        <taxon>Bacillales</taxon>
        <taxon>Bacillaceae</taxon>
        <taxon>Halalkalibacter</taxon>
    </lineage>
</organism>
<sequence length="212" mass="25669">MKKSAIGYEFEHIQWYDFFNAYEKGVQKMEKHVQQFVQDLEFGDKQRRYDAFLQLMEITKEQVDWAYDVWETLIHYLSHKDNHMRAIAAQLLCQLAKSDREKRIVQDFKHVLEVTKDKRFVTARHSLQSLWKIGLVGEEQQSIVMEGLRARYEECIHEKNTTLIRYDIIVSLKKWYDVKSDNKIKDLANTLIELEEDEKYQKKYRKEWRGLL</sequence>
<dbReference type="AlphaFoldDB" id="W4QDB2"/>
<protein>
    <recommendedName>
        <fullName evidence="3">HEAT repeat domain-containing protein</fullName>
    </recommendedName>
</protein>
<dbReference type="EMBL" id="BAUU01000006">
    <property type="protein sequence ID" value="GAE29678.1"/>
    <property type="molecule type" value="Genomic_DNA"/>
</dbReference>
<keyword evidence="2" id="KW-1185">Reference proteome</keyword>
<evidence type="ECO:0000313" key="2">
    <source>
        <dbReference type="Proteomes" id="UP000018895"/>
    </source>
</evidence>
<gene>
    <name evidence="1" type="ORF">JCM9152_1053</name>
</gene>
<reference evidence="1" key="1">
    <citation type="journal article" date="2014" name="Genome Announc.">
        <title>Draft Genome Sequences of Three Alkaliphilic Bacillus Strains, Bacillus wakoensis JCM 9140T, Bacillus akibai JCM 9157T, and Bacillus hemicellulosilyticus JCM 9152T.</title>
        <authorList>
            <person name="Yuki M."/>
            <person name="Oshima K."/>
            <person name="Suda W."/>
            <person name="Oshida Y."/>
            <person name="Kitamura K."/>
            <person name="Iida T."/>
            <person name="Hattori M."/>
            <person name="Ohkuma M."/>
        </authorList>
    </citation>
    <scope>NUCLEOTIDE SEQUENCE [LARGE SCALE GENOMIC DNA]</scope>
    <source>
        <strain evidence="1">JCM 9152</strain>
    </source>
</reference>
<dbReference type="Proteomes" id="UP000018895">
    <property type="component" value="Unassembled WGS sequence"/>
</dbReference>